<dbReference type="Proteomes" id="UP000719267">
    <property type="component" value="Unassembled WGS sequence"/>
</dbReference>
<gene>
    <name evidence="1" type="ORF">KW502_07060</name>
</gene>
<comment type="caution">
    <text evidence="1">The sequence shown here is derived from an EMBL/GenBank/DDBJ whole genome shotgun (WGS) entry which is preliminary data.</text>
</comment>
<name>A0ABS6W120_9FLAO</name>
<sequence length="76" mass="8612">MKIYESYQEINHDLKILKLQNHIDRERIKLTVNDIKEDFSPVSVATGIAGKIAKKALILKVVSKLIGIQKAKIVNK</sequence>
<reference evidence="1 2" key="1">
    <citation type="submission" date="2021-07" db="EMBL/GenBank/DDBJ databases">
        <title>Mesonia aestuariivivens sp. nov., isolated from a tidal flat.</title>
        <authorList>
            <person name="Kim Y.-O."/>
            <person name="Yoon J.-H."/>
        </authorList>
    </citation>
    <scope>NUCLEOTIDE SEQUENCE [LARGE SCALE GENOMIC DNA]</scope>
    <source>
        <strain evidence="1 2">JHPTF-M18</strain>
    </source>
</reference>
<protein>
    <recommendedName>
        <fullName evidence="3">Glutaminyl-tRNA synthetase</fullName>
    </recommendedName>
</protein>
<keyword evidence="2" id="KW-1185">Reference proteome</keyword>
<evidence type="ECO:0008006" key="3">
    <source>
        <dbReference type="Google" id="ProtNLM"/>
    </source>
</evidence>
<evidence type="ECO:0000313" key="2">
    <source>
        <dbReference type="Proteomes" id="UP000719267"/>
    </source>
</evidence>
<dbReference type="Pfam" id="PF19852">
    <property type="entry name" value="DUF6327"/>
    <property type="match status" value="1"/>
</dbReference>
<dbReference type="InterPro" id="IPR046290">
    <property type="entry name" value="DUF6327"/>
</dbReference>
<dbReference type="EMBL" id="JAHWDF010000006">
    <property type="protein sequence ID" value="MBW2961555.1"/>
    <property type="molecule type" value="Genomic_DNA"/>
</dbReference>
<evidence type="ECO:0000313" key="1">
    <source>
        <dbReference type="EMBL" id="MBW2961555.1"/>
    </source>
</evidence>
<proteinExistence type="predicted"/>
<dbReference type="RefSeq" id="WP_219039846.1">
    <property type="nucleotide sequence ID" value="NZ_JAHWDF010000006.1"/>
</dbReference>
<organism evidence="1 2">
    <name type="scientific">Mesonia aestuariivivens</name>
    <dbReference type="NCBI Taxonomy" id="2796128"/>
    <lineage>
        <taxon>Bacteria</taxon>
        <taxon>Pseudomonadati</taxon>
        <taxon>Bacteroidota</taxon>
        <taxon>Flavobacteriia</taxon>
        <taxon>Flavobacteriales</taxon>
        <taxon>Flavobacteriaceae</taxon>
        <taxon>Mesonia</taxon>
    </lineage>
</organism>
<accession>A0ABS6W120</accession>